<evidence type="ECO:0000313" key="2">
    <source>
        <dbReference type="EMBL" id="KMR04477.1"/>
    </source>
</evidence>
<feature type="region of interest" description="Disordered" evidence="1">
    <location>
        <begin position="15"/>
        <end position="35"/>
    </location>
</feature>
<gene>
    <name evidence="2" type="ORF">RF55_693</name>
</gene>
<dbReference type="Proteomes" id="UP000036403">
    <property type="component" value="Unassembled WGS sequence"/>
</dbReference>
<name>A0A0J7L9B4_LASNI</name>
<evidence type="ECO:0000256" key="1">
    <source>
        <dbReference type="SAM" id="MobiDB-lite"/>
    </source>
</evidence>
<feature type="compositionally biased region" description="Basic and acidic residues" evidence="1">
    <location>
        <begin position="15"/>
        <end position="26"/>
    </location>
</feature>
<dbReference type="AlphaFoldDB" id="A0A0J7L9B4"/>
<proteinExistence type="predicted"/>
<dbReference type="EMBL" id="LBMM01000209">
    <property type="protein sequence ID" value="KMR04477.1"/>
    <property type="molecule type" value="Genomic_DNA"/>
</dbReference>
<dbReference type="PaxDb" id="67767-A0A0J7L9B4"/>
<keyword evidence="3" id="KW-1185">Reference proteome</keyword>
<reference evidence="2 3" key="1">
    <citation type="submission" date="2015-04" db="EMBL/GenBank/DDBJ databases">
        <title>Lasius niger genome sequencing.</title>
        <authorList>
            <person name="Konorov E.A."/>
            <person name="Nikitin M.A."/>
            <person name="Kirill M.V."/>
            <person name="Chang P."/>
        </authorList>
    </citation>
    <scope>NUCLEOTIDE SEQUENCE [LARGE SCALE GENOMIC DNA]</scope>
    <source>
        <tissue evidence="2">Whole</tissue>
    </source>
</reference>
<organism evidence="2 3">
    <name type="scientific">Lasius niger</name>
    <name type="common">Black garden ant</name>
    <dbReference type="NCBI Taxonomy" id="67767"/>
    <lineage>
        <taxon>Eukaryota</taxon>
        <taxon>Metazoa</taxon>
        <taxon>Ecdysozoa</taxon>
        <taxon>Arthropoda</taxon>
        <taxon>Hexapoda</taxon>
        <taxon>Insecta</taxon>
        <taxon>Pterygota</taxon>
        <taxon>Neoptera</taxon>
        <taxon>Endopterygota</taxon>
        <taxon>Hymenoptera</taxon>
        <taxon>Apocrita</taxon>
        <taxon>Aculeata</taxon>
        <taxon>Formicoidea</taxon>
        <taxon>Formicidae</taxon>
        <taxon>Formicinae</taxon>
        <taxon>Lasius</taxon>
        <taxon>Lasius</taxon>
    </lineage>
</organism>
<evidence type="ECO:0000313" key="3">
    <source>
        <dbReference type="Proteomes" id="UP000036403"/>
    </source>
</evidence>
<comment type="caution">
    <text evidence="2">The sequence shown here is derived from an EMBL/GenBank/DDBJ whole genome shotgun (WGS) entry which is preliminary data.</text>
</comment>
<sequence>MGVYLIKRRVEYSIKRGGEKEKKKGGGEGASCRPDAVQRLRRMVMVKGGEDHEEPVDGEHVDRRCLRIPDGD</sequence>
<accession>A0A0J7L9B4</accession>
<protein>
    <submittedName>
        <fullName evidence="2">Uncharacterized protein</fullName>
    </submittedName>
</protein>